<accession>A0A9P6NDP3</accession>
<organism evidence="2 3">
    <name type="scientific">Cronartium quercuum f. sp. fusiforme G11</name>
    <dbReference type="NCBI Taxonomy" id="708437"/>
    <lineage>
        <taxon>Eukaryota</taxon>
        <taxon>Fungi</taxon>
        <taxon>Dikarya</taxon>
        <taxon>Basidiomycota</taxon>
        <taxon>Pucciniomycotina</taxon>
        <taxon>Pucciniomycetes</taxon>
        <taxon>Pucciniales</taxon>
        <taxon>Coleosporiaceae</taxon>
        <taxon>Cronartium</taxon>
    </lineage>
</organism>
<feature type="region of interest" description="Disordered" evidence="1">
    <location>
        <begin position="92"/>
        <end position="139"/>
    </location>
</feature>
<feature type="compositionally biased region" description="Low complexity" evidence="1">
    <location>
        <begin position="443"/>
        <end position="454"/>
    </location>
</feature>
<sequence length="600" mass="66051">MPNFLTSESKNRTETHNPQSTEMMLCSHCGRESQIQARVELVDLREKYEKLLKVKKEVHESFPNSNLFRFEPESSIGSEDFESFPNEAELALESSKFKRDSEKSQVDEELGSPASQSSTKSCVVLKSESEEEEDVSVETIAIPEYGLSRACSDDIDESQSEAAPAGVSHSTELVHLPASIPETRPTGIKSPGEVASTTDEIISPSREDPKKSESSPPVLPHVSIAKVGPTELVPVESAMACLEVPYHDRSMPEPDPEELLEPEPDSFPSVPMLLRLPVVLMADVGVKKVFKATEAVSAEQVNHNTFENAPETEINTACSGLLPIEADHALEVKDHVSSQETPSAKDISTREDELLGDGDIELDHPEAIPATEDENFLDLEEDHIPSAPLSSSLPSLRIEYTKSQDPAKEGNVLQEEDIKLRKPVTNPGIEDKKLLDLEENETPSSQLLSFLPPSTENSTRSIRPSADNGVLVKRDGERRHPEITSVVEKAHVRELEDDKAEASSIPLPISTLSSSQELSDSEDLKKGADVHAKDEQNKSKIDAETALFQETHNNADIKETGESESDNESPVRPSFGEQNIPFIRLFLSLMVAEKVFQISR</sequence>
<keyword evidence="3" id="KW-1185">Reference proteome</keyword>
<feature type="compositionally biased region" description="Low complexity" evidence="1">
    <location>
        <begin position="503"/>
        <end position="518"/>
    </location>
</feature>
<name>A0A9P6NDP3_9BASI</name>
<dbReference type="Proteomes" id="UP000886653">
    <property type="component" value="Unassembled WGS sequence"/>
</dbReference>
<reference evidence="2" key="1">
    <citation type="submission" date="2013-11" db="EMBL/GenBank/DDBJ databases">
        <title>Genome sequence of the fusiform rust pathogen reveals effectors for host alternation and coevolution with pine.</title>
        <authorList>
            <consortium name="DOE Joint Genome Institute"/>
            <person name="Smith K."/>
            <person name="Pendleton A."/>
            <person name="Kubisiak T."/>
            <person name="Anderson C."/>
            <person name="Salamov A."/>
            <person name="Aerts A."/>
            <person name="Riley R."/>
            <person name="Clum A."/>
            <person name="Lindquist E."/>
            <person name="Ence D."/>
            <person name="Campbell M."/>
            <person name="Kronenberg Z."/>
            <person name="Feau N."/>
            <person name="Dhillon B."/>
            <person name="Hamelin R."/>
            <person name="Burleigh J."/>
            <person name="Smith J."/>
            <person name="Yandell M."/>
            <person name="Nelson C."/>
            <person name="Grigoriev I."/>
            <person name="Davis J."/>
        </authorList>
    </citation>
    <scope>NUCLEOTIDE SEQUENCE</scope>
    <source>
        <strain evidence="2">G11</strain>
    </source>
</reference>
<feature type="region of interest" description="Disordered" evidence="1">
    <location>
        <begin position="1"/>
        <end position="21"/>
    </location>
</feature>
<dbReference type="EMBL" id="MU167351">
    <property type="protein sequence ID" value="KAG0142352.1"/>
    <property type="molecule type" value="Genomic_DNA"/>
</dbReference>
<gene>
    <name evidence="2" type="ORF">CROQUDRAFT_238921</name>
</gene>
<feature type="compositionally biased region" description="Basic and acidic residues" evidence="1">
    <location>
        <begin position="522"/>
        <end position="543"/>
    </location>
</feature>
<protein>
    <submittedName>
        <fullName evidence="2">Uncharacterized protein</fullName>
    </submittedName>
</protein>
<feature type="region of interest" description="Disordered" evidence="1">
    <location>
        <begin position="153"/>
        <end position="172"/>
    </location>
</feature>
<proteinExistence type="predicted"/>
<comment type="caution">
    <text evidence="2">The sequence shown here is derived from an EMBL/GenBank/DDBJ whole genome shotgun (WGS) entry which is preliminary data.</text>
</comment>
<evidence type="ECO:0000256" key="1">
    <source>
        <dbReference type="SAM" id="MobiDB-lite"/>
    </source>
</evidence>
<feature type="region of interest" description="Disordered" evidence="1">
    <location>
        <begin position="431"/>
        <end position="477"/>
    </location>
</feature>
<evidence type="ECO:0000313" key="3">
    <source>
        <dbReference type="Proteomes" id="UP000886653"/>
    </source>
</evidence>
<feature type="compositionally biased region" description="Basic and acidic residues" evidence="1">
    <location>
        <begin position="95"/>
        <end position="106"/>
    </location>
</feature>
<feature type="region of interest" description="Disordered" evidence="1">
    <location>
        <begin position="494"/>
        <end position="574"/>
    </location>
</feature>
<evidence type="ECO:0000313" key="2">
    <source>
        <dbReference type="EMBL" id="KAG0142352.1"/>
    </source>
</evidence>
<feature type="region of interest" description="Disordered" evidence="1">
    <location>
        <begin position="177"/>
        <end position="223"/>
    </location>
</feature>
<dbReference type="AlphaFoldDB" id="A0A9P6NDP3"/>